<dbReference type="Proteomes" id="UP000218335">
    <property type="component" value="Unassembled WGS sequence"/>
</dbReference>
<name>A0A2A4H049_9STAP</name>
<evidence type="ECO:0000313" key="1">
    <source>
        <dbReference type="EMBL" id="PCF56941.1"/>
    </source>
</evidence>
<proteinExistence type="predicted"/>
<reference evidence="1 2" key="1">
    <citation type="journal article" date="2017" name="PLoS ONE">
        <title>Development of a real-time PCR for detection of Staphylococcus pseudintermedius using a novel automated comparison of whole-genome sequences.</title>
        <authorList>
            <person name="Verstappen K.M."/>
            <person name="Huijbregts L."/>
            <person name="Spaninks M."/>
            <person name="Wagenaar J.A."/>
            <person name="Fluit A.C."/>
            <person name="Duim B."/>
        </authorList>
    </citation>
    <scope>NUCLEOTIDE SEQUENCE [LARGE SCALE GENOMIC DNA]</scope>
    <source>
        <strain evidence="1 2">215070706401-1</strain>
    </source>
</reference>
<accession>A0A2A4H049</accession>
<evidence type="ECO:0000313" key="2">
    <source>
        <dbReference type="Proteomes" id="UP000218335"/>
    </source>
</evidence>
<organism evidence="1 2">
    <name type="scientific">Staphylococcus delphini</name>
    <dbReference type="NCBI Taxonomy" id="53344"/>
    <lineage>
        <taxon>Bacteria</taxon>
        <taxon>Bacillati</taxon>
        <taxon>Bacillota</taxon>
        <taxon>Bacilli</taxon>
        <taxon>Bacillales</taxon>
        <taxon>Staphylococcaceae</taxon>
        <taxon>Staphylococcus</taxon>
        <taxon>Staphylococcus intermedius group</taxon>
    </lineage>
</organism>
<sequence>MQDGDVVHFRFNV</sequence>
<comment type="caution">
    <text evidence="1">The sequence shown here is derived from an EMBL/GenBank/DDBJ whole genome shotgun (WGS) entry which is preliminary data.</text>
</comment>
<gene>
    <name evidence="1" type="ORF">B5C08_02250</name>
</gene>
<dbReference type="EMBL" id="MWUU01000002">
    <property type="protein sequence ID" value="PCF56941.1"/>
    <property type="molecule type" value="Genomic_DNA"/>
</dbReference>
<protein>
    <submittedName>
        <fullName evidence="1">Uncharacterized protein</fullName>
    </submittedName>
</protein>